<keyword evidence="3" id="KW-1185">Reference proteome</keyword>
<accession>A0ABR1IAN4</accession>
<feature type="region of interest" description="Disordered" evidence="1">
    <location>
        <begin position="1"/>
        <end position="21"/>
    </location>
</feature>
<name>A0ABR1IAN4_9HYPO</name>
<proteinExistence type="predicted"/>
<evidence type="ECO:0000313" key="3">
    <source>
        <dbReference type="Proteomes" id="UP001498421"/>
    </source>
</evidence>
<reference evidence="2 3" key="1">
    <citation type="journal article" date="2025" name="Microbiol. Resour. Announc.">
        <title>Draft genome sequences for Neonectria magnoliae and Neonectria punicea, canker pathogens of Liriodendron tulipifera and Acer saccharum in West Virginia.</title>
        <authorList>
            <person name="Petronek H.M."/>
            <person name="Kasson M.T."/>
            <person name="Metheny A.M."/>
            <person name="Stauder C.M."/>
            <person name="Lovett B."/>
            <person name="Lynch S.C."/>
            <person name="Garnas J.R."/>
            <person name="Kasson L.R."/>
            <person name="Stajich J.E."/>
        </authorList>
    </citation>
    <scope>NUCLEOTIDE SEQUENCE [LARGE SCALE GENOMIC DNA]</scope>
    <source>
        <strain evidence="2 3">NRRL 64651</strain>
    </source>
</reference>
<organism evidence="2 3">
    <name type="scientific">Neonectria magnoliae</name>
    <dbReference type="NCBI Taxonomy" id="2732573"/>
    <lineage>
        <taxon>Eukaryota</taxon>
        <taxon>Fungi</taxon>
        <taxon>Dikarya</taxon>
        <taxon>Ascomycota</taxon>
        <taxon>Pezizomycotina</taxon>
        <taxon>Sordariomycetes</taxon>
        <taxon>Hypocreomycetidae</taxon>
        <taxon>Hypocreales</taxon>
        <taxon>Nectriaceae</taxon>
        <taxon>Neonectria</taxon>
    </lineage>
</organism>
<gene>
    <name evidence="2" type="ORF">QQZ08_003044</name>
</gene>
<evidence type="ECO:0000313" key="2">
    <source>
        <dbReference type="EMBL" id="KAK7430525.1"/>
    </source>
</evidence>
<dbReference type="Proteomes" id="UP001498421">
    <property type="component" value="Unassembled WGS sequence"/>
</dbReference>
<protein>
    <submittedName>
        <fullName evidence="2">Uncharacterized protein</fullName>
    </submittedName>
</protein>
<sequence length="305" mass="33461">MGNVIAPQTHDEPPPVHEPPRWLVNERATRPDDELIENWTRELGGAWVQFGQGATTIKVSLPSDFSAIQISNLPAWASVGYVTKLLADVGLAIPAEAVRIMKPACADNCSAIVKVEESTFANTASSKLRTCTELANLQVASIPVPVPAGSNFHQVDCRQVRCSWHRPARTVCLSFGSNEVAWRVFKKFASGKYQVLGFKVTAKSPIAQNNDRQDGPSWIVKLTGLAETVEERDITQGITASEKPLQIEIGEPTYVADMEIDSTLVKSMLYEFGPLERWDVSNDAKGRRIKAQATFANESQARNAV</sequence>
<comment type="caution">
    <text evidence="2">The sequence shown here is derived from an EMBL/GenBank/DDBJ whole genome shotgun (WGS) entry which is preliminary data.</text>
</comment>
<dbReference type="EMBL" id="JAZAVK010000019">
    <property type="protein sequence ID" value="KAK7430525.1"/>
    <property type="molecule type" value="Genomic_DNA"/>
</dbReference>
<feature type="compositionally biased region" description="Basic and acidic residues" evidence="1">
    <location>
        <begin position="9"/>
        <end position="20"/>
    </location>
</feature>
<evidence type="ECO:0000256" key="1">
    <source>
        <dbReference type="SAM" id="MobiDB-lite"/>
    </source>
</evidence>